<evidence type="ECO:0000256" key="1">
    <source>
        <dbReference type="ARBA" id="ARBA00022679"/>
    </source>
</evidence>
<keyword evidence="2 3" id="KW-0548">Nucleotidyltransferase</keyword>
<dbReference type="PANTHER" id="PTHR32125">
    <property type="entry name" value="2-C-METHYL-D-ERYTHRITOL 4-PHOSPHATE CYTIDYLYLTRANSFERASE, CHLOROPLASTIC"/>
    <property type="match status" value="1"/>
</dbReference>
<dbReference type="GO" id="GO:0008299">
    <property type="term" value="P:isoprenoid biosynthetic process"/>
    <property type="evidence" value="ECO:0007669"/>
    <property type="project" value="InterPro"/>
</dbReference>
<dbReference type="Gene3D" id="3.90.550.10">
    <property type="entry name" value="Spore Coat Polysaccharide Biosynthesis Protein SpsA, Chain A"/>
    <property type="match status" value="1"/>
</dbReference>
<dbReference type="CDD" id="cd02516">
    <property type="entry name" value="CDP-ME_synthetase"/>
    <property type="match status" value="1"/>
</dbReference>
<protein>
    <submittedName>
        <fullName evidence="3">2-C-methyl-D-erythritol 4-phosphate cytidylyltransferase</fullName>
    </submittedName>
</protein>
<dbReference type="SUPFAM" id="SSF53448">
    <property type="entry name" value="Nucleotide-diphospho-sugar transferases"/>
    <property type="match status" value="1"/>
</dbReference>
<dbReference type="PANTHER" id="PTHR32125:SF4">
    <property type="entry name" value="2-C-METHYL-D-ERYTHRITOL 4-PHOSPHATE CYTIDYLYLTRANSFERASE, CHLOROPLASTIC"/>
    <property type="match status" value="1"/>
</dbReference>
<dbReference type="InterPro" id="IPR018294">
    <property type="entry name" value="ISPD_synthase_CS"/>
</dbReference>
<dbReference type="InterPro" id="IPR050088">
    <property type="entry name" value="IspD/TarI_cytidylyltransf_bact"/>
</dbReference>
<dbReference type="GO" id="GO:0050518">
    <property type="term" value="F:2-C-methyl-D-erythritol 4-phosphate cytidylyltransferase activity"/>
    <property type="evidence" value="ECO:0007669"/>
    <property type="project" value="TreeGrafter"/>
</dbReference>
<evidence type="ECO:0000313" key="4">
    <source>
        <dbReference type="Proteomes" id="UP000886657"/>
    </source>
</evidence>
<dbReference type="AlphaFoldDB" id="A0A9D7XI31"/>
<accession>A0A9D7XI31</accession>
<evidence type="ECO:0000313" key="3">
    <source>
        <dbReference type="EMBL" id="MBK9796263.1"/>
    </source>
</evidence>
<proteinExistence type="predicted"/>
<reference evidence="3" key="1">
    <citation type="submission" date="2020-10" db="EMBL/GenBank/DDBJ databases">
        <title>Connecting structure to function with the recovery of over 1000 high-quality activated sludge metagenome-assembled genomes encoding full-length rRNA genes using long-read sequencing.</title>
        <authorList>
            <person name="Singleton C.M."/>
            <person name="Petriglieri F."/>
            <person name="Kristensen J.M."/>
            <person name="Kirkegaard R.H."/>
            <person name="Michaelsen T.Y."/>
            <person name="Andersen M.H."/>
            <person name="Karst S.M."/>
            <person name="Dueholm M.S."/>
            <person name="Nielsen P.H."/>
            <person name="Albertsen M."/>
        </authorList>
    </citation>
    <scope>NUCLEOTIDE SEQUENCE</scope>
    <source>
        <strain evidence="3">Skiv_18-Q3-R9-52_MAXAC.067</strain>
    </source>
</reference>
<evidence type="ECO:0000256" key="2">
    <source>
        <dbReference type="ARBA" id="ARBA00022695"/>
    </source>
</evidence>
<comment type="caution">
    <text evidence="3">The sequence shown here is derived from an EMBL/GenBank/DDBJ whole genome shotgun (WGS) entry which is preliminary data.</text>
</comment>
<keyword evidence="1" id="KW-0808">Transferase</keyword>
<gene>
    <name evidence="3" type="ORF">IPP58_07170</name>
</gene>
<name>A0A9D7XI31_9BACT</name>
<organism evidence="3 4">
    <name type="scientific">Candidatus Geothrix skivensis</name>
    <dbReference type="NCBI Taxonomy" id="2954439"/>
    <lineage>
        <taxon>Bacteria</taxon>
        <taxon>Pseudomonadati</taxon>
        <taxon>Acidobacteriota</taxon>
        <taxon>Holophagae</taxon>
        <taxon>Holophagales</taxon>
        <taxon>Holophagaceae</taxon>
        <taxon>Geothrix</taxon>
    </lineage>
</organism>
<dbReference type="InterPro" id="IPR029044">
    <property type="entry name" value="Nucleotide-diphossugar_trans"/>
</dbReference>
<dbReference type="PROSITE" id="PS01295">
    <property type="entry name" value="ISPD"/>
    <property type="match status" value="1"/>
</dbReference>
<dbReference type="Pfam" id="PF01128">
    <property type="entry name" value="IspD"/>
    <property type="match status" value="1"/>
</dbReference>
<dbReference type="EMBL" id="JADKIO010000005">
    <property type="protein sequence ID" value="MBK9796263.1"/>
    <property type="molecule type" value="Genomic_DNA"/>
</dbReference>
<dbReference type="Proteomes" id="UP000886657">
    <property type="component" value="Unassembled WGS sequence"/>
</dbReference>
<dbReference type="InterPro" id="IPR034683">
    <property type="entry name" value="IspD/TarI"/>
</dbReference>
<sequence length="234" mass="25397">MSNPSSPASADSLRPFLVIPAGGRGLRMGGGLPKQFRDWDGRPLLQVTVEAFLAPGMPPLAGIALAVPDSHVEEARSWSFGVPCTIVTGGSTRQESVWIALKTLPDLPLAPVMIHDAVRPFPPTAPLWEALEALNRFDGVLLGEPSTDTLKRVDSHGLVLRTEPREEFFRAQTPQIARLGTWRQAFQSAEAAGFLGTDDVALLERLGLSVRLIPSPSSNLKLTTPEDWQRARSH</sequence>